<reference evidence="1 2" key="1">
    <citation type="submission" date="2018-12" db="EMBL/GenBank/DDBJ databases">
        <title>Unveiling genomic diversity among members of the Bifidobacterium pseudolongum species, a widely distributed gut commensal of the animal kingdom.</title>
        <authorList>
            <person name="Lugli G.A."/>
            <person name="Duranti S."/>
            <person name="Albert K."/>
            <person name="Mancabelli L."/>
            <person name="Napoli S."/>
            <person name="Viappiani A."/>
            <person name="Anzalone R."/>
            <person name="Longhi G."/>
            <person name="Milani C."/>
            <person name="Turroni F."/>
            <person name="Alessandri G."/>
            <person name="Sela D.A."/>
            <person name="Van Sinderen D."/>
            <person name="Ventura M."/>
        </authorList>
    </citation>
    <scope>NUCLEOTIDE SEQUENCE [LARGE SCALE GENOMIC DNA]</scope>
    <source>
        <strain evidence="1 2">2002B</strain>
    </source>
</reference>
<evidence type="ECO:0000313" key="2">
    <source>
        <dbReference type="Proteomes" id="UP000292655"/>
    </source>
</evidence>
<dbReference type="AlphaFoldDB" id="A0AB37X002"/>
<gene>
    <name evidence="1" type="ORF">PG2002B_1043</name>
</gene>
<dbReference type="Proteomes" id="UP000292655">
    <property type="component" value="Unassembled WGS sequence"/>
</dbReference>
<organism evidence="1 2">
    <name type="scientific">Bifidobacterium pseudolongum subsp. globosum</name>
    <dbReference type="NCBI Taxonomy" id="1690"/>
    <lineage>
        <taxon>Bacteria</taxon>
        <taxon>Bacillati</taxon>
        <taxon>Actinomycetota</taxon>
        <taxon>Actinomycetes</taxon>
        <taxon>Bifidobacteriales</taxon>
        <taxon>Bifidobacteriaceae</taxon>
        <taxon>Bifidobacterium</taxon>
    </lineage>
</organism>
<comment type="caution">
    <text evidence="1">The sequence shown here is derived from an EMBL/GenBank/DDBJ whole genome shotgun (WGS) entry which is preliminary data.</text>
</comment>
<protein>
    <recommendedName>
        <fullName evidence="3">Phage tail protein</fullName>
    </recommendedName>
</protein>
<dbReference type="EMBL" id="RYUX01000011">
    <property type="protein sequence ID" value="RYQ37166.1"/>
    <property type="molecule type" value="Genomic_DNA"/>
</dbReference>
<accession>A0AB37X002</accession>
<evidence type="ECO:0000313" key="1">
    <source>
        <dbReference type="EMBL" id="RYQ37166.1"/>
    </source>
</evidence>
<proteinExistence type="predicted"/>
<name>A0AB37X002_9BIFI</name>
<evidence type="ECO:0008006" key="3">
    <source>
        <dbReference type="Google" id="ProtNLM"/>
    </source>
</evidence>
<dbReference type="RefSeq" id="WP_129874322.1">
    <property type="nucleotide sequence ID" value="NZ_RYUX01000011.1"/>
</dbReference>
<sequence>MDQLHHTMPFEVTYRVMRVSRVTGMETGRFDGILDGGTISRNQDTSTVESADLEYHGDISEFGADLIRVWADLTWPDGTSESIPLGTFLPDGPQRSVNGPISTTPVSCYGRLRELSDAHFAQPVSVPAGSNPVDVAASICRDVGLEVLPYEPCPYRTGSGMTLGMGSSDSESTKLGAVNSLLTMAGWVSARTDPMGRVSLKPYREPAEQAPAWVFTEGAGARFCKEMTDERDWFDVPNQVICVYADQDHEYIGVAVDDSTGPYSTRSRGRVISRTERYSDIPKDKTRAELIAMANDKAAQLLVESRSVIHRLTFTHIYAPIGVGDVIEMHYPTGHVDGRFAVRTQTLHLTAGLSVDTEARYFERS</sequence>